<feature type="region of interest" description="Disordered" evidence="1">
    <location>
        <begin position="1"/>
        <end position="27"/>
    </location>
</feature>
<dbReference type="EMBL" id="HBUF01123965">
    <property type="protein sequence ID" value="CAG6642729.1"/>
    <property type="molecule type" value="Transcribed_RNA"/>
</dbReference>
<evidence type="ECO:0000313" key="2">
    <source>
        <dbReference type="EMBL" id="CAG6642729.1"/>
    </source>
</evidence>
<organism evidence="2">
    <name type="scientific">Cacopsylla melanoneura</name>
    <dbReference type="NCBI Taxonomy" id="428564"/>
    <lineage>
        <taxon>Eukaryota</taxon>
        <taxon>Metazoa</taxon>
        <taxon>Ecdysozoa</taxon>
        <taxon>Arthropoda</taxon>
        <taxon>Hexapoda</taxon>
        <taxon>Insecta</taxon>
        <taxon>Pterygota</taxon>
        <taxon>Neoptera</taxon>
        <taxon>Paraneoptera</taxon>
        <taxon>Hemiptera</taxon>
        <taxon>Sternorrhyncha</taxon>
        <taxon>Psylloidea</taxon>
        <taxon>Psyllidae</taxon>
        <taxon>Psyllinae</taxon>
        <taxon>Cacopsylla</taxon>
    </lineage>
</organism>
<evidence type="ECO:0000256" key="1">
    <source>
        <dbReference type="SAM" id="MobiDB-lite"/>
    </source>
</evidence>
<name>A0A8D8R1V8_9HEMI</name>
<sequence>MGKGKGKGKSKAKAGPPAPPPKPYQFNVDDFEIETGQKVIRWNPSRDPVDPVCTQEYHIRLSVGRDPESNKPKYDLNYWKPKYIDRKAEFEPPPLPRLPTPPPTVKPVKKKRSARTGKKTKKTTVAHLKMSPDIDITFWRVSDTKFHAVDMNPHVVNRPDNIMHVSNAPQDWTENFHALESGNHSNDSWKTMTIFSENSTINVSYQENTMPSGKLLLASNSSQKSLPHPNQSLLDNHTGPVVEPNGISNVQSKMFTGPHGKQQDSDETLHSESENTYFVECKNISGSWITLTNSTDIEREIDVTDFDEMKPDNPLRQSPTDEVWQSPTRSDATKDEPKLILNRMCQTSLKFDCATVPQFVIDNDWASDVIAFVSGEPMEQ</sequence>
<dbReference type="AlphaFoldDB" id="A0A8D8R1V8"/>
<feature type="region of interest" description="Disordered" evidence="1">
    <location>
        <begin position="90"/>
        <end position="123"/>
    </location>
</feature>
<feature type="compositionally biased region" description="Basic residues" evidence="1">
    <location>
        <begin position="107"/>
        <end position="123"/>
    </location>
</feature>
<protein>
    <submittedName>
        <fullName evidence="2">Uncharacterized protein</fullName>
    </submittedName>
</protein>
<reference evidence="2" key="1">
    <citation type="submission" date="2021-05" db="EMBL/GenBank/DDBJ databases">
        <authorList>
            <person name="Alioto T."/>
            <person name="Alioto T."/>
            <person name="Gomez Garrido J."/>
        </authorList>
    </citation>
    <scope>NUCLEOTIDE SEQUENCE</scope>
</reference>
<proteinExistence type="predicted"/>
<feature type="compositionally biased region" description="Basic residues" evidence="1">
    <location>
        <begin position="1"/>
        <end position="12"/>
    </location>
</feature>
<feature type="compositionally biased region" description="Polar residues" evidence="1">
    <location>
        <begin position="315"/>
        <end position="330"/>
    </location>
</feature>
<accession>A0A8D8R1V8</accession>
<feature type="compositionally biased region" description="Pro residues" evidence="1">
    <location>
        <begin position="91"/>
        <end position="105"/>
    </location>
</feature>
<dbReference type="EMBL" id="HBUF01123966">
    <property type="protein sequence ID" value="CAG6642731.1"/>
    <property type="molecule type" value="Transcribed_RNA"/>
</dbReference>
<feature type="region of interest" description="Disordered" evidence="1">
    <location>
        <begin position="307"/>
        <end position="334"/>
    </location>
</feature>